<comment type="caution">
    <text evidence="2">The sequence shown here is derived from an EMBL/GenBank/DDBJ whole genome shotgun (WGS) entry which is preliminary data.</text>
</comment>
<evidence type="ECO:0000256" key="1">
    <source>
        <dbReference type="SAM" id="MobiDB-lite"/>
    </source>
</evidence>
<feature type="region of interest" description="Disordered" evidence="1">
    <location>
        <begin position="31"/>
        <end position="58"/>
    </location>
</feature>
<reference evidence="2 3" key="1">
    <citation type="submission" date="2016-02" db="EMBL/GenBank/DDBJ databases">
        <title>Band-tailed pigeon sequencing and assembly.</title>
        <authorList>
            <person name="Soares A.E."/>
            <person name="Novak B.J."/>
            <person name="Rice E.S."/>
            <person name="O'Connell B."/>
            <person name="Chang D."/>
            <person name="Weber S."/>
            <person name="Shapiro B."/>
        </authorList>
    </citation>
    <scope>NUCLEOTIDE SEQUENCE [LARGE SCALE GENOMIC DNA]</scope>
    <source>
        <strain evidence="2">BTP2013</strain>
        <tissue evidence="2">Blood</tissue>
    </source>
</reference>
<organism evidence="2 3">
    <name type="scientific">Patagioenas fasciata monilis</name>
    <dbReference type="NCBI Taxonomy" id="372326"/>
    <lineage>
        <taxon>Eukaryota</taxon>
        <taxon>Metazoa</taxon>
        <taxon>Chordata</taxon>
        <taxon>Craniata</taxon>
        <taxon>Vertebrata</taxon>
        <taxon>Euteleostomi</taxon>
        <taxon>Archelosauria</taxon>
        <taxon>Archosauria</taxon>
        <taxon>Dinosauria</taxon>
        <taxon>Saurischia</taxon>
        <taxon>Theropoda</taxon>
        <taxon>Coelurosauria</taxon>
        <taxon>Aves</taxon>
        <taxon>Neognathae</taxon>
        <taxon>Neoaves</taxon>
        <taxon>Columbimorphae</taxon>
        <taxon>Columbiformes</taxon>
        <taxon>Columbidae</taxon>
        <taxon>Patagioenas</taxon>
    </lineage>
</organism>
<protein>
    <submittedName>
        <fullName evidence="2">Uncharacterized protein</fullName>
    </submittedName>
</protein>
<sequence length="89" mass="9730">MRSTALSAGSSTEPPWIFRLDRSCLGRFQGSVSPGAGDTVPDLWLKSSSSEKSAEDDMEHRYDALPELCMGRQTGEQKVERCSAFVNAC</sequence>
<keyword evidence="3" id="KW-1185">Reference proteome</keyword>
<evidence type="ECO:0000313" key="3">
    <source>
        <dbReference type="Proteomes" id="UP000190648"/>
    </source>
</evidence>
<dbReference type="AlphaFoldDB" id="A0A1V4JNY2"/>
<accession>A0A1V4JNY2</accession>
<dbReference type="OrthoDB" id="18740at2759"/>
<gene>
    <name evidence="2" type="ORF">AV530_005791</name>
</gene>
<proteinExistence type="predicted"/>
<evidence type="ECO:0000313" key="2">
    <source>
        <dbReference type="EMBL" id="OPJ73437.1"/>
    </source>
</evidence>
<dbReference type="Proteomes" id="UP000190648">
    <property type="component" value="Unassembled WGS sequence"/>
</dbReference>
<name>A0A1V4JNY2_PATFA</name>
<dbReference type="EMBL" id="LSYS01006902">
    <property type="protein sequence ID" value="OPJ73437.1"/>
    <property type="molecule type" value="Genomic_DNA"/>
</dbReference>